<protein>
    <submittedName>
        <fullName evidence="3">NAD-dependent oxidoreductase</fullName>
    </submittedName>
</protein>
<dbReference type="GO" id="GO:0000166">
    <property type="term" value="F:nucleotide binding"/>
    <property type="evidence" value="ECO:0007669"/>
    <property type="project" value="InterPro"/>
</dbReference>
<reference evidence="3" key="1">
    <citation type="submission" date="2006-01" db="EMBL/GenBank/DDBJ databases">
        <title>Partial sequence of Methanococcus voltae genome.</title>
        <authorList>
            <person name="Bhattacharyya A."/>
            <person name="Overbeek R."/>
            <person name="Jarrell K."/>
            <person name="Chaban B."/>
            <person name="Whitman W."/>
        </authorList>
    </citation>
    <scope>NUCLEOTIDE SEQUENCE</scope>
    <source>
        <strain evidence="3">PS</strain>
    </source>
</reference>
<organism evidence="3">
    <name type="scientific">Methanococcus voltae</name>
    <dbReference type="NCBI Taxonomy" id="2188"/>
    <lineage>
        <taxon>Archaea</taxon>
        <taxon>Methanobacteriati</taxon>
        <taxon>Methanobacteriota</taxon>
        <taxon>Methanomada group</taxon>
        <taxon>Methanococci</taxon>
        <taxon>Methanococcales</taxon>
        <taxon>Methanococcaceae</taxon>
        <taxon>Methanococcus</taxon>
    </lineage>
</organism>
<feature type="domain" description="Gfo/Idh/MocA-like oxidoreductase N-terminal" evidence="1">
    <location>
        <begin position="8"/>
        <end position="130"/>
    </location>
</feature>
<evidence type="ECO:0000259" key="2">
    <source>
        <dbReference type="Pfam" id="PF22725"/>
    </source>
</evidence>
<feature type="domain" description="GFO/IDH/MocA-like oxidoreductase" evidence="2">
    <location>
        <begin position="139"/>
        <end position="248"/>
    </location>
</feature>
<dbReference type="InterPro" id="IPR051450">
    <property type="entry name" value="Gfo/Idh/MocA_Oxidoreductases"/>
</dbReference>
<dbReference type="SUPFAM" id="SSF51735">
    <property type="entry name" value="NAD(P)-binding Rossmann-fold domains"/>
    <property type="match status" value="1"/>
</dbReference>
<accession>Q2EMV0</accession>
<evidence type="ECO:0000313" key="3">
    <source>
        <dbReference type="EMBL" id="ABD17734.1"/>
    </source>
</evidence>
<dbReference type="NCBIfam" id="NF040723">
    <property type="entry name" value="UDP-GlcNAcDh_Arch"/>
    <property type="match status" value="1"/>
</dbReference>
<dbReference type="EMBL" id="DQ372941">
    <property type="protein sequence ID" value="ABD17734.1"/>
    <property type="molecule type" value="Genomic_DNA"/>
</dbReference>
<dbReference type="Pfam" id="PF22725">
    <property type="entry name" value="GFO_IDH_MocA_C3"/>
    <property type="match status" value="1"/>
</dbReference>
<dbReference type="PANTHER" id="PTHR43377">
    <property type="entry name" value="BILIVERDIN REDUCTASE A"/>
    <property type="match status" value="1"/>
</dbReference>
<dbReference type="InterPro" id="IPR036291">
    <property type="entry name" value="NAD(P)-bd_dom_sf"/>
</dbReference>
<proteinExistence type="predicted"/>
<dbReference type="Pfam" id="PF01408">
    <property type="entry name" value="GFO_IDH_MocA"/>
    <property type="match status" value="1"/>
</dbReference>
<name>Q2EMV0_METVO</name>
<dbReference type="AlphaFoldDB" id="Q2EMV0"/>
<dbReference type="Gene3D" id="3.30.360.10">
    <property type="entry name" value="Dihydrodipicolinate Reductase, domain 2"/>
    <property type="match status" value="1"/>
</dbReference>
<dbReference type="SUPFAM" id="SSF55347">
    <property type="entry name" value="Glyceraldehyde-3-phosphate dehydrogenase-like, C-terminal domain"/>
    <property type="match status" value="1"/>
</dbReference>
<dbReference type="Gene3D" id="3.40.50.720">
    <property type="entry name" value="NAD(P)-binding Rossmann-like Domain"/>
    <property type="match status" value="1"/>
</dbReference>
<gene>
    <name evidence="3" type="ORF">MVO1107</name>
</gene>
<sequence>MLIGDNMLKVGVIGVGMMGYNHVRIYKELEKSKEKDIKLVGVSDTNEERVNEIAKEFDTKAFTDYKELINEGVDLVSIVVPTFLHKKIASEFIEAGVNVLVEKPIADSIENAKELIALAKKNNVKLAVGHVERFNPAILELKKHIEKGVLGDIVTMTAKRVGPMTSRITDVGVILDLSVHDIDAMHFLCGSKVKDVYAKAKNVKHPSDAEDYALIIASFENNVDGIIETNRLTPHKTRSLSVIGTEGIAYLDYIDQSLTIYDNEWVKKAKIEHSEPLKNELLNVIESVENDVKPLVCGEDGLHALEVALKALKSSK</sequence>
<dbReference type="InterPro" id="IPR053561">
    <property type="entry name" value="UDP-GlcNAc_3-dehydrogenase"/>
</dbReference>
<evidence type="ECO:0000259" key="1">
    <source>
        <dbReference type="Pfam" id="PF01408"/>
    </source>
</evidence>
<dbReference type="PANTHER" id="PTHR43377:SF1">
    <property type="entry name" value="BILIVERDIN REDUCTASE A"/>
    <property type="match status" value="1"/>
</dbReference>
<dbReference type="InterPro" id="IPR055170">
    <property type="entry name" value="GFO_IDH_MocA-like_dom"/>
</dbReference>
<dbReference type="InterPro" id="IPR000683">
    <property type="entry name" value="Gfo/Idh/MocA-like_OxRdtase_N"/>
</dbReference>